<proteinExistence type="predicted"/>
<comment type="caution">
    <text evidence="2">The sequence shown here is derived from an EMBL/GenBank/DDBJ whole genome shotgun (WGS) entry which is preliminary data.</text>
</comment>
<evidence type="ECO:0000313" key="3">
    <source>
        <dbReference type="Proteomes" id="UP000289738"/>
    </source>
</evidence>
<sequence length="158" mass="17744">MGAYNVAYQFSMLPSQEFWEHLDTLPILPPRYRKPIGKPTIKRDKRNDGPTNKSDSHRTKRRIETIVYKYCLRASHNKRSSKKRKKVMGEESAALQVPAGDEDKDMMVEIYWEETLEGTDAEAAATEEGNGSATPHAAQVITSTDVAANKLTTTTSNK</sequence>
<evidence type="ECO:0000256" key="1">
    <source>
        <dbReference type="SAM" id="MobiDB-lite"/>
    </source>
</evidence>
<organism evidence="2 3">
    <name type="scientific">Arachis hypogaea</name>
    <name type="common">Peanut</name>
    <dbReference type="NCBI Taxonomy" id="3818"/>
    <lineage>
        <taxon>Eukaryota</taxon>
        <taxon>Viridiplantae</taxon>
        <taxon>Streptophyta</taxon>
        <taxon>Embryophyta</taxon>
        <taxon>Tracheophyta</taxon>
        <taxon>Spermatophyta</taxon>
        <taxon>Magnoliopsida</taxon>
        <taxon>eudicotyledons</taxon>
        <taxon>Gunneridae</taxon>
        <taxon>Pentapetalae</taxon>
        <taxon>rosids</taxon>
        <taxon>fabids</taxon>
        <taxon>Fabales</taxon>
        <taxon>Fabaceae</taxon>
        <taxon>Papilionoideae</taxon>
        <taxon>50 kb inversion clade</taxon>
        <taxon>dalbergioids sensu lato</taxon>
        <taxon>Dalbergieae</taxon>
        <taxon>Pterocarpus clade</taxon>
        <taxon>Arachis</taxon>
    </lineage>
</organism>
<feature type="compositionally biased region" description="Basic residues" evidence="1">
    <location>
        <begin position="77"/>
        <end position="86"/>
    </location>
</feature>
<name>A0A444Y2W4_ARAHY</name>
<keyword evidence="3" id="KW-1185">Reference proteome</keyword>
<accession>A0A444Y2W4</accession>
<feature type="region of interest" description="Disordered" evidence="1">
    <location>
        <begin position="33"/>
        <end position="60"/>
    </location>
</feature>
<dbReference type="EMBL" id="SDMP01000018">
    <property type="protein sequence ID" value="RYQ96257.1"/>
    <property type="molecule type" value="Genomic_DNA"/>
</dbReference>
<feature type="region of interest" description="Disordered" evidence="1">
    <location>
        <begin position="77"/>
        <end position="100"/>
    </location>
</feature>
<dbReference type="Proteomes" id="UP000289738">
    <property type="component" value="Chromosome B08"/>
</dbReference>
<feature type="region of interest" description="Disordered" evidence="1">
    <location>
        <begin position="118"/>
        <end position="141"/>
    </location>
</feature>
<dbReference type="AlphaFoldDB" id="A0A444Y2W4"/>
<evidence type="ECO:0000313" key="2">
    <source>
        <dbReference type="EMBL" id="RYQ96257.1"/>
    </source>
</evidence>
<reference evidence="2 3" key="1">
    <citation type="submission" date="2019-01" db="EMBL/GenBank/DDBJ databases">
        <title>Sequencing of cultivated peanut Arachis hypogaea provides insights into genome evolution and oil improvement.</title>
        <authorList>
            <person name="Chen X."/>
        </authorList>
    </citation>
    <scope>NUCLEOTIDE SEQUENCE [LARGE SCALE GENOMIC DNA]</scope>
    <source>
        <strain evidence="3">cv. Fuhuasheng</strain>
        <tissue evidence="2">Leaves</tissue>
    </source>
</reference>
<gene>
    <name evidence="2" type="ORF">Ahy_B08g091943</name>
</gene>
<feature type="compositionally biased region" description="Low complexity" evidence="1">
    <location>
        <begin position="121"/>
        <end position="134"/>
    </location>
</feature>
<protein>
    <submittedName>
        <fullName evidence="2">Uncharacterized protein</fullName>
    </submittedName>
</protein>